<organism evidence="4 5">
    <name type="scientific">Brassica napus</name>
    <name type="common">Rape</name>
    <dbReference type="NCBI Taxonomy" id="3708"/>
    <lineage>
        <taxon>Eukaryota</taxon>
        <taxon>Viridiplantae</taxon>
        <taxon>Streptophyta</taxon>
        <taxon>Embryophyta</taxon>
        <taxon>Tracheophyta</taxon>
        <taxon>Spermatophyta</taxon>
        <taxon>Magnoliopsida</taxon>
        <taxon>eudicotyledons</taxon>
        <taxon>Gunneridae</taxon>
        <taxon>Pentapetalae</taxon>
        <taxon>rosids</taxon>
        <taxon>malvids</taxon>
        <taxon>Brassicales</taxon>
        <taxon>Brassicaceae</taxon>
        <taxon>Brassiceae</taxon>
        <taxon>Brassica</taxon>
    </lineage>
</organism>
<dbReference type="Pfam" id="PF00280">
    <property type="entry name" value="potato_inhibit"/>
    <property type="match status" value="1"/>
</dbReference>
<comment type="similarity">
    <text evidence="1">Belongs to the protease inhibitor I13 (potato type I serine protease inhibitor) family.</text>
</comment>
<reference evidence="4 5" key="1">
    <citation type="journal article" date="2014" name="Science">
        <title>Plant genetics. Early allopolyploid evolution in the post-Neolithic Brassica napus oilseed genome.</title>
        <authorList>
            <person name="Chalhoub B."/>
            <person name="Denoeud F."/>
            <person name="Liu S."/>
            <person name="Parkin I.A."/>
            <person name="Tang H."/>
            <person name="Wang X."/>
            <person name="Chiquet J."/>
            <person name="Belcram H."/>
            <person name="Tong C."/>
            <person name="Samans B."/>
            <person name="Correa M."/>
            <person name="Da Silva C."/>
            <person name="Just J."/>
            <person name="Falentin C."/>
            <person name="Koh C.S."/>
            <person name="Le Clainche I."/>
            <person name="Bernard M."/>
            <person name="Bento P."/>
            <person name="Noel B."/>
            <person name="Labadie K."/>
            <person name="Alberti A."/>
            <person name="Charles M."/>
            <person name="Arnaud D."/>
            <person name="Guo H."/>
            <person name="Daviaud C."/>
            <person name="Alamery S."/>
            <person name="Jabbari K."/>
            <person name="Zhao M."/>
            <person name="Edger P.P."/>
            <person name="Chelaifa H."/>
            <person name="Tack D."/>
            <person name="Lassalle G."/>
            <person name="Mestiri I."/>
            <person name="Schnel N."/>
            <person name="Le Paslier M.C."/>
            <person name="Fan G."/>
            <person name="Renault V."/>
            <person name="Bayer P.E."/>
            <person name="Golicz A.A."/>
            <person name="Manoli S."/>
            <person name="Lee T.H."/>
            <person name="Thi V.H."/>
            <person name="Chalabi S."/>
            <person name="Hu Q."/>
            <person name="Fan C."/>
            <person name="Tollenaere R."/>
            <person name="Lu Y."/>
            <person name="Battail C."/>
            <person name="Shen J."/>
            <person name="Sidebottom C.H."/>
            <person name="Wang X."/>
            <person name="Canaguier A."/>
            <person name="Chauveau A."/>
            <person name="Berard A."/>
            <person name="Deniot G."/>
            <person name="Guan M."/>
            <person name="Liu Z."/>
            <person name="Sun F."/>
            <person name="Lim Y.P."/>
            <person name="Lyons E."/>
            <person name="Town C.D."/>
            <person name="Bancroft I."/>
            <person name="Wang X."/>
            <person name="Meng J."/>
            <person name="Ma J."/>
            <person name="Pires J.C."/>
            <person name="King G.J."/>
            <person name="Brunel D."/>
            <person name="Delourme R."/>
            <person name="Renard M."/>
            <person name="Aury J.M."/>
            <person name="Adams K.L."/>
            <person name="Batley J."/>
            <person name="Snowdon R.J."/>
            <person name="Tost J."/>
            <person name="Edwards D."/>
            <person name="Zhou Y."/>
            <person name="Hua W."/>
            <person name="Sharpe A.G."/>
            <person name="Paterson A.H."/>
            <person name="Guan C."/>
            <person name="Wincker P."/>
        </authorList>
    </citation>
    <scope>NUCLEOTIDE SEQUENCE [LARGE SCALE GENOMIC DNA]</scope>
    <source>
        <strain evidence="5">cv. Darmor-bzh</strain>
    </source>
</reference>
<dbReference type="PANTHER" id="PTHR33091">
    <property type="entry name" value="PROTEIN, PUTATIVE, EXPRESSED-RELATED"/>
    <property type="match status" value="1"/>
</dbReference>
<dbReference type="Gene3D" id="3.30.10.10">
    <property type="entry name" value="Trypsin Inhibitor V, subunit A"/>
    <property type="match status" value="1"/>
</dbReference>
<sequence>MKNSCPILGPRCDFCDCAGRACQSHFPGMKVEWPELKGVSGIEAKKKIESDNPHVTAFIYPEDVYLPSINCCNRVVLYVPSDNCPNGPVTNTPIIG</sequence>
<dbReference type="Proteomes" id="UP000028999">
    <property type="component" value="Unassembled WGS sequence"/>
</dbReference>
<dbReference type="GO" id="GO:0009611">
    <property type="term" value="P:response to wounding"/>
    <property type="evidence" value="ECO:0007669"/>
    <property type="project" value="InterPro"/>
</dbReference>
<dbReference type="InterPro" id="IPR000864">
    <property type="entry name" value="Prot_inh_pot1"/>
</dbReference>
<keyword evidence="2" id="KW-0646">Protease inhibitor</keyword>
<dbReference type="SMR" id="A0A078HRM4"/>
<accession>A0A078HRM4</accession>
<dbReference type="AlphaFoldDB" id="A0A078HRM4"/>
<evidence type="ECO:0000256" key="3">
    <source>
        <dbReference type="ARBA" id="ARBA00022900"/>
    </source>
</evidence>
<evidence type="ECO:0000313" key="4">
    <source>
        <dbReference type="EMBL" id="CDY39418.1"/>
    </source>
</evidence>
<proteinExistence type="inferred from homology"/>
<name>A0A078HRM4_BRANA</name>
<dbReference type="EMBL" id="LK032447">
    <property type="protein sequence ID" value="CDY39418.1"/>
    <property type="molecule type" value="Genomic_DNA"/>
</dbReference>
<evidence type="ECO:0000256" key="1">
    <source>
        <dbReference type="ARBA" id="ARBA00008210"/>
    </source>
</evidence>
<gene>
    <name evidence="4" type="primary">BnaAnng05490D</name>
    <name evidence="4" type="ORF">GSBRNA2T00067879001</name>
</gene>
<protein>
    <submittedName>
        <fullName evidence="4">BnaAnng05490D protein</fullName>
    </submittedName>
</protein>
<dbReference type="Gramene" id="CDY39418">
    <property type="protein sequence ID" value="CDY39418"/>
    <property type="gene ID" value="GSBRNA2T00067879001"/>
</dbReference>
<evidence type="ECO:0000313" key="5">
    <source>
        <dbReference type="Proteomes" id="UP000028999"/>
    </source>
</evidence>
<evidence type="ECO:0000256" key="2">
    <source>
        <dbReference type="ARBA" id="ARBA00022690"/>
    </source>
</evidence>
<dbReference type="PaxDb" id="3708-A0A078HRM4"/>
<dbReference type="OMA" id="RTTDICC"/>
<dbReference type="PANTHER" id="PTHR33091:SF99">
    <property type="entry name" value="INHIBITOR OF TRYPSIN_HAGEMAN FACTOR-LIKE PROTEIN-RELATED"/>
    <property type="match status" value="1"/>
</dbReference>
<keyword evidence="3" id="KW-0722">Serine protease inhibitor</keyword>
<keyword evidence="5" id="KW-1185">Reference proteome</keyword>
<dbReference type="InterPro" id="IPR036354">
    <property type="entry name" value="Prot_inh_pot1_sf"/>
</dbReference>
<dbReference type="SUPFAM" id="SSF54654">
    <property type="entry name" value="CI-2 family of serine protease inhibitors"/>
    <property type="match status" value="1"/>
</dbReference>
<dbReference type="GO" id="GO:0004867">
    <property type="term" value="F:serine-type endopeptidase inhibitor activity"/>
    <property type="evidence" value="ECO:0007669"/>
    <property type="project" value="UniProtKB-KW"/>
</dbReference>